<name>A0A0B7BTB9_9EUPU</name>
<dbReference type="AlphaFoldDB" id="A0A0B7BTB9"/>
<dbReference type="EMBL" id="HACG01049564">
    <property type="protein sequence ID" value="CEK96429.1"/>
    <property type="molecule type" value="Transcribed_RNA"/>
</dbReference>
<gene>
    <name evidence="1" type="primary">ORF212047</name>
</gene>
<organism evidence="1">
    <name type="scientific">Arion vulgaris</name>
    <dbReference type="NCBI Taxonomy" id="1028688"/>
    <lineage>
        <taxon>Eukaryota</taxon>
        <taxon>Metazoa</taxon>
        <taxon>Spiralia</taxon>
        <taxon>Lophotrochozoa</taxon>
        <taxon>Mollusca</taxon>
        <taxon>Gastropoda</taxon>
        <taxon>Heterobranchia</taxon>
        <taxon>Euthyneura</taxon>
        <taxon>Panpulmonata</taxon>
        <taxon>Eupulmonata</taxon>
        <taxon>Stylommatophora</taxon>
        <taxon>Helicina</taxon>
        <taxon>Arionoidea</taxon>
        <taxon>Arionidae</taxon>
        <taxon>Arion</taxon>
    </lineage>
</organism>
<proteinExistence type="predicted"/>
<sequence>LLTCLLFEANVAENTLHCGQQQYTEKINIHTLLQTKHAQHITTFDMYFVPYLNMHTHTD</sequence>
<accession>A0A0B7BTB9</accession>
<protein>
    <submittedName>
        <fullName evidence="1">Uncharacterized protein</fullName>
    </submittedName>
</protein>
<evidence type="ECO:0000313" key="1">
    <source>
        <dbReference type="EMBL" id="CEK96429.1"/>
    </source>
</evidence>
<feature type="non-terminal residue" evidence="1">
    <location>
        <position position="1"/>
    </location>
</feature>
<reference evidence="1" key="1">
    <citation type="submission" date="2014-12" db="EMBL/GenBank/DDBJ databases">
        <title>Insight into the proteome of Arion vulgaris.</title>
        <authorList>
            <person name="Aradska J."/>
            <person name="Bulat T."/>
            <person name="Smidak R."/>
            <person name="Sarate P."/>
            <person name="Gangsoo J."/>
            <person name="Sialana F."/>
            <person name="Bilban M."/>
            <person name="Lubec G."/>
        </authorList>
    </citation>
    <scope>NUCLEOTIDE SEQUENCE</scope>
    <source>
        <tissue evidence="1">Skin</tissue>
    </source>
</reference>